<keyword evidence="1 2" id="KW-0697">Rotamase</keyword>
<dbReference type="EC" id="5.2.1.8" evidence="2"/>
<accession>A0A9Q0KIT5</accession>
<dbReference type="InterPro" id="IPR046357">
    <property type="entry name" value="PPIase_dom_sf"/>
</dbReference>
<sequence length="212" mass="23413">MLRPSHLSSLTSPTLCAFRFSMFSLTISSSLKPHHNFSSLALLLTFVPKTFKHSSPSLPSQSFGWASPMVGSARLNGIASFSTGNNVGRGGAGRGREILVQHLLVTEDNLKLLLELQQRISGGGELSDFAAEYSICPSKEQGGMLGWVRKGQMRGRLYDLEELDLDDPDYQDPEEEQMRQAMRASRPTLEADEGRRRQMFWGAGSSRHAAEP</sequence>
<feature type="domain" description="PpiC" evidence="4">
    <location>
        <begin position="95"/>
        <end position="153"/>
    </location>
</feature>
<keyword evidence="1 2" id="KW-0413">Isomerase</keyword>
<organism evidence="5 6">
    <name type="scientific">Protea cynaroides</name>
    <dbReference type="NCBI Taxonomy" id="273540"/>
    <lineage>
        <taxon>Eukaryota</taxon>
        <taxon>Viridiplantae</taxon>
        <taxon>Streptophyta</taxon>
        <taxon>Embryophyta</taxon>
        <taxon>Tracheophyta</taxon>
        <taxon>Spermatophyta</taxon>
        <taxon>Magnoliopsida</taxon>
        <taxon>Proteales</taxon>
        <taxon>Proteaceae</taxon>
        <taxon>Protea</taxon>
    </lineage>
</organism>
<dbReference type="Proteomes" id="UP001141806">
    <property type="component" value="Unassembled WGS sequence"/>
</dbReference>
<comment type="catalytic activity">
    <reaction evidence="2">
        <text>[protein]-peptidylproline (omega=180) = [protein]-peptidylproline (omega=0)</text>
        <dbReference type="Rhea" id="RHEA:16237"/>
        <dbReference type="Rhea" id="RHEA-COMP:10747"/>
        <dbReference type="Rhea" id="RHEA-COMP:10748"/>
        <dbReference type="ChEBI" id="CHEBI:83833"/>
        <dbReference type="ChEBI" id="CHEBI:83834"/>
        <dbReference type="EC" id="5.2.1.8"/>
    </reaction>
</comment>
<protein>
    <recommendedName>
        <fullName evidence="2">Peptidyl-prolyl cis-trans isomerase</fullName>
        <ecNumber evidence="2">5.2.1.8</ecNumber>
    </recommendedName>
</protein>
<dbReference type="PANTHER" id="PTHR43629:SF2">
    <property type="entry name" value="RHODANESE-LIKE_PPIC DOMAIN-CONTAINING PROTEIN 12, CHLOROPLASTIC"/>
    <property type="match status" value="1"/>
</dbReference>
<gene>
    <name evidence="5" type="ORF">NE237_004446</name>
</gene>
<keyword evidence="6" id="KW-1185">Reference proteome</keyword>
<evidence type="ECO:0000256" key="2">
    <source>
        <dbReference type="RuleBase" id="RU363014"/>
    </source>
</evidence>
<evidence type="ECO:0000313" key="5">
    <source>
        <dbReference type="EMBL" id="KAJ4971347.1"/>
    </source>
</evidence>
<dbReference type="AlphaFoldDB" id="A0A9Q0KIT5"/>
<dbReference type="PANTHER" id="PTHR43629">
    <property type="entry name" value="PEPTIDYL-PROLYL CIS-TRANS ISOMERASE"/>
    <property type="match status" value="1"/>
</dbReference>
<comment type="caution">
    <text evidence="5">The sequence shown here is derived from an EMBL/GenBank/DDBJ whole genome shotgun (WGS) entry which is preliminary data.</text>
</comment>
<dbReference type="InterPro" id="IPR000297">
    <property type="entry name" value="PPIase_PpiC"/>
</dbReference>
<dbReference type="SUPFAM" id="SSF54534">
    <property type="entry name" value="FKBP-like"/>
    <property type="match status" value="1"/>
</dbReference>
<evidence type="ECO:0000256" key="3">
    <source>
        <dbReference type="SAM" id="MobiDB-lite"/>
    </source>
</evidence>
<dbReference type="Pfam" id="PF00639">
    <property type="entry name" value="Rotamase"/>
    <property type="match status" value="1"/>
</dbReference>
<feature type="compositionally biased region" description="Acidic residues" evidence="3">
    <location>
        <begin position="165"/>
        <end position="175"/>
    </location>
</feature>
<dbReference type="Gene3D" id="3.10.50.40">
    <property type="match status" value="1"/>
</dbReference>
<dbReference type="PROSITE" id="PS50198">
    <property type="entry name" value="PPIC_PPIASE_2"/>
    <property type="match status" value="1"/>
</dbReference>
<evidence type="ECO:0000259" key="4">
    <source>
        <dbReference type="PROSITE" id="PS50198"/>
    </source>
</evidence>
<dbReference type="EMBL" id="JAMYWD010000005">
    <property type="protein sequence ID" value="KAJ4971347.1"/>
    <property type="molecule type" value="Genomic_DNA"/>
</dbReference>
<dbReference type="InterPro" id="IPR052204">
    <property type="entry name" value="PpiC/parvulin_rotamase"/>
</dbReference>
<dbReference type="OrthoDB" id="1911748at2759"/>
<name>A0A9Q0KIT5_9MAGN</name>
<dbReference type="GO" id="GO:0003755">
    <property type="term" value="F:peptidyl-prolyl cis-trans isomerase activity"/>
    <property type="evidence" value="ECO:0007669"/>
    <property type="project" value="UniProtKB-UniRule"/>
</dbReference>
<proteinExistence type="predicted"/>
<evidence type="ECO:0000313" key="6">
    <source>
        <dbReference type="Proteomes" id="UP001141806"/>
    </source>
</evidence>
<reference evidence="5" key="1">
    <citation type="journal article" date="2023" name="Plant J.">
        <title>The genome of the king protea, Protea cynaroides.</title>
        <authorList>
            <person name="Chang J."/>
            <person name="Duong T.A."/>
            <person name="Schoeman C."/>
            <person name="Ma X."/>
            <person name="Roodt D."/>
            <person name="Barker N."/>
            <person name="Li Z."/>
            <person name="Van de Peer Y."/>
            <person name="Mizrachi E."/>
        </authorList>
    </citation>
    <scope>NUCLEOTIDE SEQUENCE</scope>
    <source>
        <tissue evidence="5">Young leaves</tissue>
    </source>
</reference>
<feature type="region of interest" description="Disordered" evidence="3">
    <location>
        <begin position="165"/>
        <end position="212"/>
    </location>
</feature>
<evidence type="ECO:0000256" key="1">
    <source>
        <dbReference type="PROSITE-ProRule" id="PRU00278"/>
    </source>
</evidence>